<protein>
    <submittedName>
        <fullName evidence="2">Uncharacterized protein</fullName>
    </submittedName>
</protein>
<name>A0A2H4VF05_9EURY</name>
<accession>A0A2H4VF05</accession>
<dbReference type="AlphaFoldDB" id="A0A2H4VF05"/>
<evidence type="ECO:0000256" key="1">
    <source>
        <dbReference type="SAM" id="Phobius"/>
    </source>
</evidence>
<dbReference type="Proteomes" id="UP000232806">
    <property type="component" value="Chromosome"/>
</dbReference>
<keyword evidence="1" id="KW-0812">Transmembrane</keyword>
<dbReference type="EMBL" id="CP017766">
    <property type="protein sequence ID" value="AUB56667.1"/>
    <property type="molecule type" value="Genomic_DNA"/>
</dbReference>
<gene>
    <name evidence="2" type="ORF">BK007_12065</name>
</gene>
<keyword evidence="1" id="KW-0472">Membrane</keyword>
<reference evidence="2 3" key="1">
    <citation type="submission" date="2016-10" db="EMBL/GenBank/DDBJ databases">
        <title>Comparative genomics between deep and shallow subseafloor isolates.</title>
        <authorList>
            <person name="Ishii S."/>
            <person name="Miller J.R."/>
            <person name="Sutton G."/>
            <person name="Suzuki S."/>
            <person name="Methe B."/>
            <person name="Inagaki F."/>
            <person name="Imachi H."/>
        </authorList>
    </citation>
    <scope>NUCLEOTIDE SEQUENCE [LARGE SCALE GENOMIC DNA]</scope>
    <source>
        <strain evidence="2 3">MO-MB1</strain>
    </source>
</reference>
<proteinExistence type="predicted"/>
<sequence length="71" mass="8189">MMRKLRSSINEAPEKVQLEKSNRGILLVILYIIWGLSSLFNSRFNPFSIILLSGGLVIFTASMFEIKQYHK</sequence>
<organism evidence="2 3">
    <name type="scientific">Methanobacterium subterraneum</name>
    <dbReference type="NCBI Taxonomy" id="59277"/>
    <lineage>
        <taxon>Archaea</taxon>
        <taxon>Methanobacteriati</taxon>
        <taxon>Methanobacteriota</taxon>
        <taxon>Methanomada group</taxon>
        <taxon>Methanobacteria</taxon>
        <taxon>Methanobacteriales</taxon>
        <taxon>Methanobacteriaceae</taxon>
        <taxon>Methanobacterium</taxon>
    </lineage>
</organism>
<feature type="transmembrane region" description="Helical" evidence="1">
    <location>
        <begin position="21"/>
        <end position="40"/>
    </location>
</feature>
<evidence type="ECO:0000313" key="2">
    <source>
        <dbReference type="EMBL" id="AUB56667.1"/>
    </source>
</evidence>
<evidence type="ECO:0000313" key="3">
    <source>
        <dbReference type="Proteomes" id="UP000232806"/>
    </source>
</evidence>
<keyword evidence="1" id="KW-1133">Transmembrane helix</keyword>
<feature type="transmembrane region" description="Helical" evidence="1">
    <location>
        <begin position="46"/>
        <end position="66"/>
    </location>
</feature>